<sequence length="49" mass="5354">MGEEKRGPGDERPKRDDGEPTPIFDAVFSATRARATTKNPPGEPEKTGR</sequence>
<organism evidence="2 3">
    <name type="scientific">Amycolatopsis mongoliensis</name>
    <dbReference type="NCBI Taxonomy" id="715475"/>
    <lineage>
        <taxon>Bacteria</taxon>
        <taxon>Bacillati</taxon>
        <taxon>Actinomycetota</taxon>
        <taxon>Actinomycetes</taxon>
        <taxon>Pseudonocardiales</taxon>
        <taxon>Pseudonocardiaceae</taxon>
        <taxon>Amycolatopsis</taxon>
    </lineage>
</organism>
<dbReference type="KEGG" id="amog:QRX60_36485"/>
<dbReference type="AlphaFoldDB" id="A0A9Y2JLH6"/>
<reference evidence="2 3" key="1">
    <citation type="submission" date="2023-06" db="EMBL/GenBank/DDBJ databases">
        <authorList>
            <person name="Oyuntsetseg B."/>
            <person name="Kim S.B."/>
        </authorList>
    </citation>
    <scope>NUCLEOTIDE SEQUENCE [LARGE SCALE GENOMIC DNA]</scope>
    <source>
        <strain evidence="2 3">4-36</strain>
    </source>
</reference>
<feature type="region of interest" description="Disordered" evidence="1">
    <location>
        <begin position="1"/>
        <end position="49"/>
    </location>
</feature>
<keyword evidence="3" id="KW-1185">Reference proteome</keyword>
<dbReference type="RefSeq" id="WP_285995995.1">
    <property type="nucleotide sequence ID" value="NZ_CP127295.1"/>
</dbReference>
<feature type="compositionally biased region" description="Basic and acidic residues" evidence="1">
    <location>
        <begin position="1"/>
        <end position="18"/>
    </location>
</feature>
<evidence type="ECO:0000313" key="3">
    <source>
        <dbReference type="Proteomes" id="UP001239397"/>
    </source>
</evidence>
<gene>
    <name evidence="2" type="ORF">QRX60_36485</name>
</gene>
<name>A0A9Y2JLH6_9PSEU</name>
<accession>A0A9Y2JLH6</accession>
<dbReference type="EMBL" id="CP127295">
    <property type="protein sequence ID" value="WIX99513.1"/>
    <property type="molecule type" value="Genomic_DNA"/>
</dbReference>
<proteinExistence type="predicted"/>
<dbReference type="Proteomes" id="UP001239397">
    <property type="component" value="Chromosome"/>
</dbReference>
<protein>
    <submittedName>
        <fullName evidence="2">Uncharacterized protein</fullName>
    </submittedName>
</protein>
<evidence type="ECO:0000256" key="1">
    <source>
        <dbReference type="SAM" id="MobiDB-lite"/>
    </source>
</evidence>
<evidence type="ECO:0000313" key="2">
    <source>
        <dbReference type="EMBL" id="WIX99513.1"/>
    </source>
</evidence>